<evidence type="ECO:0000256" key="4">
    <source>
        <dbReference type="PROSITE-ProRule" id="PRU01002"/>
    </source>
</evidence>
<dbReference type="GO" id="GO:0006355">
    <property type="term" value="P:regulation of DNA-templated transcription"/>
    <property type="evidence" value="ECO:0007669"/>
    <property type="project" value="InterPro"/>
</dbReference>
<dbReference type="PROSITE" id="PS51666">
    <property type="entry name" value="QLQ"/>
    <property type="match status" value="1"/>
</dbReference>
<evidence type="ECO:0000313" key="10">
    <source>
        <dbReference type="Proteomes" id="UP001418222"/>
    </source>
</evidence>
<keyword evidence="3 4" id="KW-0539">Nucleus</keyword>
<dbReference type="PANTHER" id="PTHR31602:SF42">
    <property type="entry name" value="GROWTH-REGULATING FACTOR 2"/>
    <property type="match status" value="1"/>
</dbReference>
<dbReference type="InterPro" id="IPR014977">
    <property type="entry name" value="WRC_dom"/>
</dbReference>
<feature type="compositionally biased region" description="Low complexity" evidence="6">
    <location>
        <begin position="283"/>
        <end position="306"/>
    </location>
</feature>
<accession>A0AAP0BA19</accession>
<evidence type="ECO:0000256" key="3">
    <source>
        <dbReference type="ARBA" id="ARBA00023242"/>
    </source>
</evidence>
<feature type="compositionally biased region" description="Basic and acidic residues" evidence="6">
    <location>
        <begin position="559"/>
        <end position="569"/>
    </location>
</feature>
<evidence type="ECO:0000313" key="9">
    <source>
        <dbReference type="EMBL" id="KAK8933920.1"/>
    </source>
</evidence>
<keyword evidence="5" id="KW-0805">Transcription regulation</keyword>
<name>A0AAP0BA19_9ASPA</name>
<dbReference type="Proteomes" id="UP001418222">
    <property type="component" value="Unassembled WGS sequence"/>
</dbReference>
<feature type="compositionally biased region" description="Basic and acidic residues" evidence="6">
    <location>
        <begin position="230"/>
        <end position="259"/>
    </location>
</feature>
<dbReference type="Pfam" id="PF08880">
    <property type="entry name" value="QLQ"/>
    <property type="match status" value="1"/>
</dbReference>
<evidence type="ECO:0000259" key="7">
    <source>
        <dbReference type="PROSITE" id="PS51666"/>
    </source>
</evidence>
<comment type="similarity">
    <text evidence="2 5">Belongs to the GRF family.</text>
</comment>
<dbReference type="GO" id="GO:0006351">
    <property type="term" value="P:DNA-templated transcription"/>
    <property type="evidence" value="ECO:0007669"/>
    <property type="project" value="UniProtKB-UniRule"/>
</dbReference>
<dbReference type="EMBL" id="JBBWWQ010000013">
    <property type="protein sequence ID" value="KAK8933920.1"/>
    <property type="molecule type" value="Genomic_DNA"/>
</dbReference>
<evidence type="ECO:0000256" key="2">
    <source>
        <dbReference type="ARBA" id="ARBA00008122"/>
    </source>
</evidence>
<dbReference type="SMART" id="SM00951">
    <property type="entry name" value="QLQ"/>
    <property type="match status" value="1"/>
</dbReference>
<feature type="compositionally biased region" description="Polar residues" evidence="6">
    <location>
        <begin position="317"/>
        <end position="362"/>
    </location>
</feature>
<evidence type="ECO:0000256" key="6">
    <source>
        <dbReference type="SAM" id="MobiDB-lite"/>
    </source>
</evidence>
<evidence type="ECO:0000259" key="8">
    <source>
        <dbReference type="PROSITE" id="PS51667"/>
    </source>
</evidence>
<protein>
    <recommendedName>
        <fullName evidence="5">Growth-regulating factor</fullName>
    </recommendedName>
</protein>
<evidence type="ECO:0000256" key="5">
    <source>
        <dbReference type="RuleBase" id="RU367127"/>
    </source>
</evidence>
<feature type="short sequence motif" description="Bipartite nuclear localization signal" evidence="4">
    <location>
        <begin position="261"/>
        <end position="268"/>
    </location>
</feature>
<feature type="compositionally biased region" description="Low complexity" evidence="6">
    <location>
        <begin position="543"/>
        <end position="558"/>
    </location>
</feature>
<keyword evidence="5" id="KW-0804">Transcription</keyword>
<comment type="function">
    <text evidence="5">Transcription activator.</text>
</comment>
<comment type="subcellular location">
    <subcellularLocation>
        <location evidence="1 4 5">Nucleus</location>
    </subcellularLocation>
</comment>
<dbReference type="PROSITE" id="PS51667">
    <property type="entry name" value="WRC"/>
    <property type="match status" value="1"/>
</dbReference>
<dbReference type="InterPro" id="IPR014978">
    <property type="entry name" value="Gln-Leu-Gln_QLQ"/>
</dbReference>
<dbReference type="GO" id="GO:0032502">
    <property type="term" value="P:developmental process"/>
    <property type="evidence" value="ECO:0007669"/>
    <property type="project" value="InterPro"/>
</dbReference>
<feature type="domain" description="WRC" evidence="8">
    <location>
        <begin position="228"/>
        <end position="272"/>
    </location>
</feature>
<sequence length="578" mass="62605">MDLMSSTAEEGGLVSSEQQHSNALFPWEASGFSYKHGRSIHMINNDIGADEENDDEYWSRWKISRVVDPMRAAAACLPTSSRSTSHSLFPADSPQMLNFSSWKPDAVPLGTSSPFFTHSSPPSSSSSSSSSSSASSLYLRNAGLVRGLTGAGSRGGFFTHSQWFELERQALIYKYIDAKVPVPSYLLIPSVSSSSLFPSFTAAAGSPAARYAVGWGSLHLGFSGNAADPEPGRCRRTDGKKWRCSRDAVPDQKYCERHMNRGRHRSRKRVEAQSGRAGKVGVPAIASSQSASALSSRRSSPNNLISPAQKRGKSFADPSSLQLTSSLMNKQDTSERNSQGPNSVLTPNSRENSTPISKNQNPFEIMSSGRSDFGLISTDSLRSCSSENLAFIYPDPKITDQQCAGSRPFRHFIDDWSKNQSNDKTELSISIPMASSDFSSSSSSPNPEKMSFSPLRLSCEFNPLDHGGERDSSWIPISWEPTVGGPLGEVLTNTAGGPLGNKYLGTPKDLRRNLSSSSLNLLTDGWTSSRRFESSPTGVLQKSGFGSLSSSARSSPRAENFRTRGHESDELLSSINPC</sequence>
<comment type="caution">
    <text evidence="9">The sequence shown here is derived from an EMBL/GenBank/DDBJ whole genome shotgun (WGS) entry which is preliminary data.</text>
</comment>
<keyword evidence="10" id="KW-1185">Reference proteome</keyword>
<feature type="region of interest" description="Disordered" evidence="6">
    <location>
        <begin position="528"/>
        <end position="578"/>
    </location>
</feature>
<feature type="region of interest" description="Disordered" evidence="6">
    <location>
        <begin position="226"/>
        <end position="365"/>
    </location>
</feature>
<keyword evidence="5" id="KW-0010">Activator</keyword>
<gene>
    <name evidence="9" type="primary">GRF6</name>
    <name evidence="9" type="ORF">KSP39_PZI015186</name>
</gene>
<dbReference type="Pfam" id="PF08879">
    <property type="entry name" value="WRC"/>
    <property type="match status" value="1"/>
</dbReference>
<organism evidence="9 10">
    <name type="scientific">Platanthera zijinensis</name>
    <dbReference type="NCBI Taxonomy" id="2320716"/>
    <lineage>
        <taxon>Eukaryota</taxon>
        <taxon>Viridiplantae</taxon>
        <taxon>Streptophyta</taxon>
        <taxon>Embryophyta</taxon>
        <taxon>Tracheophyta</taxon>
        <taxon>Spermatophyta</taxon>
        <taxon>Magnoliopsida</taxon>
        <taxon>Liliopsida</taxon>
        <taxon>Asparagales</taxon>
        <taxon>Orchidaceae</taxon>
        <taxon>Orchidoideae</taxon>
        <taxon>Orchideae</taxon>
        <taxon>Orchidinae</taxon>
        <taxon>Platanthera</taxon>
    </lineage>
</organism>
<dbReference type="InterPro" id="IPR031137">
    <property type="entry name" value="GRF"/>
</dbReference>
<dbReference type="PANTHER" id="PTHR31602">
    <property type="entry name" value="GROWTH-REGULATING FACTOR 5"/>
    <property type="match status" value="1"/>
</dbReference>
<feature type="compositionally biased region" description="Polar residues" evidence="6">
    <location>
        <begin position="528"/>
        <end position="540"/>
    </location>
</feature>
<proteinExistence type="inferred from homology"/>
<comment type="domain">
    <text evidence="5">The QLQ domain and WRC domain may be involved in protein-protein interaction and DNA-binding, respectively.</text>
</comment>
<dbReference type="AlphaFoldDB" id="A0AAP0BA19"/>
<dbReference type="GO" id="GO:0005524">
    <property type="term" value="F:ATP binding"/>
    <property type="evidence" value="ECO:0007669"/>
    <property type="project" value="UniProtKB-UniRule"/>
</dbReference>
<dbReference type="GO" id="GO:0005634">
    <property type="term" value="C:nucleus"/>
    <property type="evidence" value="ECO:0007669"/>
    <property type="project" value="UniProtKB-SubCell"/>
</dbReference>
<reference evidence="9 10" key="1">
    <citation type="journal article" date="2022" name="Nat. Plants">
        <title>Genomes of leafy and leafless Platanthera orchids illuminate the evolution of mycoheterotrophy.</title>
        <authorList>
            <person name="Li M.H."/>
            <person name="Liu K.W."/>
            <person name="Li Z."/>
            <person name="Lu H.C."/>
            <person name="Ye Q.L."/>
            <person name="Zhang D."/>
            <person name="Wang J.Y."/>
            <person name="Li Y.F."/>
            <person name="Zhong Z.M."/>
            <person name="Liu X."/>
            <person name="Yu X."/>
            <person name="Liu D.K."/>
            <person name="Tu X.D."/>
            <person name="Liu B."/>
            <person name="Hao Y."/>
            <person name="Liao X.Y."/>
            <person name="Jiang Y.T."/>
            <person name="Sun W.H."/>
            <person name="Chen J."/>
            <person name="Chen Y.Q."/>
            <person name="Ai Y."/>
            <person name="Zhai J.W."/>
            <person name="Wu S.S."/>
            <person name="Zhou Z."/>
            <person name="Hsiao Y.Y."/>
            <person name="Wu W.L."/>
            <person name="Chen Y.Y."/>
            <person name="Lin Y.F."/>
            <person name="Hsu J.L."/>
            <person name="Li C.Y."/>
            <person name="Wang Z.W."/>
            <person name="Zhao X."/>
            <person name="Zhong W.Y."/>
            <person name="Ma X.K."/>
            <person name="Ma L."/>
            <person name="Huang J."/>
            <person name="Chen G.Z."/>
            <person name="Huang M.Z."/>
            <person name="Huang L."/>
            <person name="Peng D.H."/>
            <person name="Luo Y.B."/>
            <person name="Zou S.Q."/>
            <person name="Chen S.P."/>
            <person name="Lan S."/>
            <person name="Tsai W.C."/>
            <person name="Van de Peer Y."/>
            <person name="Liu Z.J."/>
        </authorList>
    </citation>
    <scope>NUCLEOTIDE SEQUENCE [LARGE SCALE GENOMIC DNA]</scope>
    <source>
        <strain evidence="9">Lor287</strain>
    </source>
</reference>
<evidence type="ECO:0000256" key="1">
    <source>
        <dbReference type="ARBA" id="ARBA00004123"/>
    </source>
</evidence>
<feature type="domain" description="QLQ" evidence="7">
    <location>
        <begin position="157"/>
        <end position="192"/>
    </location>
</feature>
<feature type="short sequence motif" description="Bipartite nuclear localization signal" evidence="4">
    <location>
        <begin position="233"/>
        <end position="243"/>
    </location>
</feature>